<feature type="binding site" evidence="3">
    <location>
        <position position="163"/>
    </location>
    <ligand>
        <name>Mn(2+)</name>
        <dbReference type="ChEBI" id="CHEBI:29035"/>
        <label>2</label>
    </ligand>
</feature>
<feature type="domain" description="Peptidase M20 dimerisation" evidence="4">
    <location>
        <begin position="187"/>
        <end position="279"/>
    </location>
</feature>
<name>A0A1T2XFW8_9BACL</name>
<dbReference type="Pfam" id="PF07687">
    <property type="entry name" value="M20_dimer"/>
    <property type="match status" value="1"/>
</dbReference>
<comment type="caution">
    <text evidence="5">The sequence shown here is derived from an EMBL/GenBank/DDBJ whole genome shotgun (WGS) entry which is preliminary data.</text>
</comment>
<sequence>MIFREEILTNMYPTMVEWRRYLHMNPELSYQESKTSEFIAAKLRDWGIEVQTGVGGYGVVGNLRGRSAGPTVALRADMDALPIQDEKTCAYASQVPGVMHACGHDGHTSTLLGIAYYFSQQRDTLHGNLRFIFQPAEETCPGGAIQMIEDGVLEGVDAIYGVHLWSPLPVGTTASIEGPMWAAADEFFIEIEGRGGHGGVPQETVDSVLVGAAMIMNIQTIVSRSVDPMEPAVVTVGSMQAGTVQNIIAERCHISGTVRTFQEDVRQRVRDRLEKIVVQTCGMYGAQVKLDYQVGYPPVVNDREETERYRRVATLLFGEERTEIAQKMMPAEDFAYYLQRVPGCFILVGAGNSEQGVVHPHHHPRFDIDEASMLQAAKLLIHLALDYLSTVEYSPDSE</sequence>
<feature type="binding site" evidence="3">
    <location>
        <position position="102"/>
    </location>
    <ligand>
        <name>Mn(2+)</name>
        <dbReference type="ChEBI" id="CHEBI:29035"/>
        <label>2</label>
    </ligand>
</feature>
<dbReference type="PANTHER" id="PTHR11014:SF63">
    <property type="entry name" value="METALLOPEPTIDASE, PUTATIVE (AFU_ORTHOLOGUE AFUA_6G09600)-RELATED"/>
    <property type="match status" value="1"/>
</dbReference>
<dbReference type="FunFam" id="3.30.70.360:FF:000014">
    <property type="entry name" value="N-acyl-L-amino acid amidohydrolase"/>
    <property type="match status" value="1"/>
</dbReference>
<dbReference type="PANTHER" id="PTHR11014">
    <property type="entry name" value="PEPTIDASE M20 FAMILY MEMBER"/>
    <property type="match status" value="1"/>
</dbReference>
<protein>
    <submittedName>
        <fullName evidence="5">Peptidase M20</fullName>
    </submittedName>
</protein>
<dbReference type="InterPro" id="IPR036264">
    <property type="entry name" value="Bact_exopeptidase_dim_dom"/>
</dbReference>
<feature type="binding site" evidence="3">
    <location>
        <position position="362"/>
    </location>
    <ligand>
        <name>Mn(2+)</name>
        <dbReference type="ChEBI" id="CHEBI:29035"/>
        <label>2</label>
    </ligand>
</feature>
<dbReference type="SUPFAM" id="SSF55031">
    <property type="entry name" value="Bacterial exopeptidase dimerisation domain"/>
    <property type="match status" value="1"/>
</dbReference>
<dbReference type="OrthoDB" id="9776731at2"/>
<evidence type="ECO:0000259" key="4">
    <source>
        <dbReference type="Pfam" id="PF07687"/>
    </source>
</evidence>
<dbReference type="PIRSF" id="PIRSF005962">
    <property type="entry name" value="Pept_M20D_amidohydro"/>
    <property type="match status" value="1"/>
</dbReference>
<dbReference type="NCBIfam" id="TIGR01891">
    <property type="entry name" value="amidohydrolases"/>
    <property type="match status" value="1"/>
</dbReference>
<dbReference type="AlphaFoldDB" id="A0A1T2XFW8"/>
<reference evidence="5 6" key="1">
    <citation type="submission" date="2017-01" db="EMBL/GenBank/DDBJ databases">
        <title>Genome analysis of Paenibacillus selenitrireducens ES3-24.</title>
        <authorList>
            <person name="Xu D."/>
            <person name="Yao R."/>
            <person name="Zheng S."/>
        </authorList>
    </citation>
    <scope>NUCLEOTIDE SEQUENCE [LARGE SCALE GENOMIC DNA]</scope>
    <source>
        <strain evidence="5 6">ES3-24</strain>
    </source>
</reference>
<dbReference type="STRING" id="1324314.BVG16_11895"/>
<dbReference type="Proteomes" id="UP000190188">
    <property type="component" value="Unassembled WGS sequence"/>
</dbReference>
<evidence type="ECO:0000256" key="1">
    <source>
        <dbReference type="ARBA" id="ARBA00006153"/>
    </source>
</evidence>
<organism evidence="5 6">
    <name type="scientific">Paenibacillus selenitireducens</name>
    <dbReference type="NCBI Taxonomy" id="1324314"/>
    <lineage>
        <taxon>Bacteria</taxon>
        <taxon>Bacillati</taxon>
        <taxon>Bacillota</taxon>
        <taxon>Bacilli</taxon>
        <taxon>Bacillales</taxon>
        <taxon>Paenibacillaceae</taxon>
        <taxon>Paenibacillus</taxon>
    </lineage>
</organism>
<accession>A0A1T2XFW8</accession>
<dbReference type="Pfam" id="PF01546">
    <property type="entry name" value="Peptidase_M20"/>
    <property type="match status" value="1"/>
</dbReference>
<evidence type="ECO:0000256" key="3">
    <source>
        <dbReference type="PIRSR" id="PIRSR005962-1"/>
    </source>
</evidence>
<dbReference type="InterPro" id="IPR002933">
    <property type="entry name" value="Peptidase_M20"/>
</dbReference>
<keyword evidence="2" id="KW-0378">Hydrolase</keyword>
<gene>
    <name evidence="5" type="ORF">BVG16_11895</name>
</gene>
<keyword evidence="3" id="KW-0464">Manganese</keyword>
<feature type="binding site" evidence="3">
    <location>
        <position position="138"/>
    </location>
    <ligand>
        <name>Mn(2+)</name>
        <dbReference type="ChEBI" id="CHEBI:29035"/>
        <label>2</label>
    </ligand>
</feature>
<dbReference type="Gene3D" id="3.30.70.360">
    <property type="match status" value="1"/>
</dbReference>
<proteinExistence type="inferred from homology"/>
<dbReference type="EMBL" id="MSZX01000004">
    <property type="protein sequence ID" value="OPA78779.1"/>
    <property type="molecule type" value="Genomic_DNA"/>
</dbReference>
<comment type="similarity">
    <text evidence="1">Belongs to the peptidase M20 family.</text>
</comment>
<dbReference type="Gene3D" id="3.40.630.10">
    <property type="entry name" value="Zn peptidases"/>
    <property type="match status" value="1"/>
</dbReference>
<evidence type="ECO:0000313" key="5">
    <source>
        <dbReference type="EMBL" id="OPA78779.1"/>
    </source>
</evidence>
<dbReference type="CDD" id="cd08021">
    <property type="entry name" value="M20_Acy1_YhaA-like"/>
    <property type="match status" value="1"/>
</dbReference>
<dbReference type="InterPro" id="IPR011650">
    <property type="entry name" value="Peptidase_M20_dimer"/>
</dbReference>
<evidence type="ECO:0000313" key="6">
    <source>
        <dbReference type="Proteomes" id="UP000190188"/>
    </source>
</evidence>
<dbReference type="GO" id="GO:0046872">
    <property type="term" value="F:metal ion binding"/>
    <property type="evidence" value="ECO:0007669"/>
    <property type="project" value="UniProtKB-KW"/>
</dbReference>
<feature type="binding site" evidence="3">
    <location>
        <position position="104"/>
    </location>
    <ligand>
        <name>Mn(2+)</name>
        <dbReference type="ChEBI" id="CHEBI:29035"/>
        <label>2</label>
    </ligand>
</feature>
<keyword evidence="3" id="KW-0479">Metal-binding</keyword>
<dbReference type="GO" id="GO:0016787">
    <property type="term" value="F:hydrolase activity"/>
    <property type="evidence" value="ECO:0007669"/>
    <property type="project" value="UniProtKB-KW"/>
</dbReference>
<keyword evidence="6" id="KW-1185">Reference proteome</keyword>
<comment type="cofactor">
    <cofactor evidence="3">
        <name>Mn(2+)</name>
        <dbReference type="ChEBI" id="CHEBI:29035"/>
    </cofactor>
    <text evidence="3">The Mn(2+) ion enhances activity.</text>
</comment>
<evidence type="ECO:0000256" key="2">
    <source>
        <dbReference type="ARBA" id="ARBA00022801"/>
    </source>
</evidence>
<dbReference type="SUPFAM" id="SSF53187">
    <property type="entry name" value="Zn-dependent exopeptidases"/>
    <property type="match status" value="1"/>
</dbReference>
<dbReference type="InterPro" id="IPR017439">
    <property type="entry name" value="Amidohydrolase"/>
</dbReference>